<dbReference type="EMBL" id="CP007055">
    <property type="protein sequence ID" value="AHG01040.1"/>
    <property type="molecule type" value="Genomic_DNA"/>
</dbReference>
<organism evidence="2 3">
    <name type="scientific">Halostagnicola larsenii XH-48</name>
    <dbReference type="NCBI Taxonomy" id="797299"/>
    <lineage>
        <taxon>Archaea</taxon>
        <taxon>Methanobacteriati</taxon>
        <taxon>Methanobacteriota</taxon>
        <taxon>Stenosarchaea group</taxon>
        <taxon>Halobacteria</taxon>
        <taxon>Halobacteriales</taxon>
        <taxon>Natrialbaceae</taxon>
        <taxon>Halostagnicola</taxon>
    </lineage>
</organism>
<accession>W0JUU5</accession>
<name>W0JUU5_9EURY</name>
<evidence type="ECO:0000256" key="1">
    <source>
        <dbReference type="SAM" id="MobiDB-lite"/>
    </source>
</evidence>
<feature type="region of interest" description="Disordered" evidence="1">
    <location>
        <begin position="1"/>
        <end position="32"/>
    </location>
</feature>
<dbReference type="KEGG" id="hlr:HALLA_13995"/>
<dbReference type="Proteomes" id="UP000019024">
    <property type="component" value="Chromosome"/>
</dbReference>
<gene>
    <name evidence="2" type="ORF">HALLA_13995</name>
</gene>
<sequence length="32" mass="3867">MIRSKRERQLVVSPKHPYRRQTPSVFEGTRAR</sequence>
<protein>
    <submittedName>
        <fullName evidence="2">Uncharacterized protein</fullName>
    </submittedName>
</protein>
<dbReference type="HOGENOM" id="CLU_3387423_0_0_2"/>
<evidence type="ECO:0000313" key="2">
    <source>
        <dbReference type="EMBL" id="AHG01040.1"/>
    </source>
</evidence>
<reference evidence="2 3" key="1">
    <citation type="submission" date="2014-01" db="EMBL/GenBank/DDBJ databases">
        <authorList>
            <consortium name="DOE Joint Genome Institute"/>
            <person name="Anderson I."/>
            <person name="Huntemann M."/>
            <person name="Han J."/>
            <person name="Chen A."/>
            <person name="Kyrpides N."/>
            <person name="Mavromatis K."/>
            <person name="Markowitz V."/>
            <person name="Palaniappan K."/>
            <person name="Ivanova N."/>
            <person name="Schaumberg A."/>
            <person name="Pati A."/>
            <person name="Liolios K."/>
            <person name="Nordberg H.P."/>
            <person name="Cantor M.N."/>
            <person name="Hua S.X."/>
            <person name="Woyke T."/>
        </authorList>
    </citation>
    <scope>NUCLEOTIDE SEQUENCE [LARGE SCALE GENOMIC DNA]</scope>
    <source>
        <strain evidence="2 3">XH-48</strain>
    </source>
</reference>
<evidence type="ECO:0000313" key="3">
    <source>
        <dbReference type="Proteomes" id="UP000019024"/>
    </source>
</evidence>
<dbReference type="AlphaFoldDB" id="W0JUU5"/>
<proteinExistence type="predicted"/>
<keyword evidence="3" id="KW-1185">Reference proteome</keyword>